<dbReference type="GO" id="GO:0016747">
    <property type="term" value="F:acyltransferase activity, transferring groups other than amino-acyl groups"/>
    <property type="evidence" value="ECO:0007669"/>
    <property type="project" value="InterPro"/>
</dbReference>
<dbReference type="SUPFAM" id="SSF55729">
    <property type="entry name" value="Acyl-CoA N-acyltransferases (Nat)"/>
    <property type="match status" value="1"/>
</dbReference>
<dbReference type="Gene3D" id="3.40.630.30">
    <property type="match status" value="1"/>
</dbReference>
<comment type="caution">
    <text evidence="2">The sequence shown here is derived from an EMBL/GenBank/DDBJ whole genome shotgun (WGS) entry which is preliminary data.</text>
</comment>
<name>A0A2K3V0E6_9DEIO</name>
<sequence>MPPLAPTLLTPRLTLRPHRAADLNACVELWQDPVVTRHTTGIPLARQDVWTRLLRHPGHWALLGFGYWVLEERPSGRFVGEVGLGHFKRDLLGGHPELDAVPEAGWVLLPWAHGKGYAHEAMAAVLAWRDANLLGGDSFCLIRPENGASLRLAGKLGFVERERVAEGSAATALLVRPPR</sequence>
<dbReference type="InterPro" id="IPR051531">
    <property type="entry name" value="N-acetyltransferase"/>
</dbReference>
<protein>
    <submittedName>
        <fullName evidence="2">GNAT family N-acetyltransferase</fullName>
    </submittedName>
</protein>
<keyword evidence="3" id="KW-1185">Reference proteome</keyword>
<dbReference type="PROSITE" id="PS51186">
    <property type="entry name" value="GNAT"/>
    <property type="match status" value="1"/>
</dbReference>
<evidence type="ECO:0000313" key="3">
    <source>
        <dbReference type="Proteomes" id="UP000236379"/>
    </source>
</evidence>
<evidence type="ECO:0000313" key="2">
    <source>
        <dbReference type="EMBL" id="PNY82259.1"/>
    </source>
</evidence>
<gene>
    <name evidence="2" type="ORF">CVO96_13625</name>
</gene>
<accession>A0A2K3V0E6</accession>
<dbReference type="AlphaFoldDB" id="A0A2K3V0E6"/>
<dbReference type="Proteomes" id="UP000236379">
    <property type="component" value="Unassembled WGS sequence"/>
</dbReference>
<dbReference type="EMBL" id="PPPD01000001">
    <property type="protein sequence ID" value="PNY82259.1"/>
    <property type="molecule type" value="Genomic_DNA"/>
</dbReference>
<dbReference type="Pfam" id="PF13302">
    <property type="entry name" value="Acetyltransf_3"/>
    <property type="match status" value="1"/>
</dbReference>
<dbReference type="OrthoDB" id="9798081at2"/>
<dbReference type="InterPro" id="IPR000182">
    <property type="entry name" value="GNAT_dom"/>
</dbReference>
<keyword evidence="2" id="KW-0808">Transferase</keyword>
<dbReference type="InterPro" id="IPR016181">
    <property type="entry name" value="Acyl_CoA_acyltransferase"/>
</dbReference>
<organism evidence="2 3">
    <name type="scientific">Deinococcus koreensis</name>
    <dbReference type="NCBI Taxonomy" id="2054903"/>
    <lineage>
        <taxon>Bacteria</taxon>
        <taxon>Thermotogati</taxon>
        <taxon>Deinococcota</taxon>
        <taxon>Deinococci</taxon>
        <taxon>Deinococcales</taxon>
        <taxon>Deinococcaceae</taxon>
        <taxon>Deinococcus</taxon>
    </lineage>
</organism>
<proteinExistence type="predicted"/>
<dbReference type="PANTHER" id="PTHR43792:SF16">
    <property type="entry name" value="N-ACETYLTRANSFERASE DOMAIN-CONTAINING PROTEIN"/>
    <property type="match status" value="1"/>
</dbReference>
<evidence type="ECO:0000259" key="1">
    <source>
        <dbReference type="PROSITE" id="PS51186"/>
    </source>
</evidence>
<dbReference type="PANTHER" id="PTHR43792">
    <property type="entry name" value="GNAT FAMILY, PUTATIVE (AFU_ORTHOLOGUE AFUA_3G00765)-RELATED-RELATED"/>
    <property type="match status" value="1"/>
</dbReference>
<reference evidence="2 3" key="1">
    <citation type="submission" date="2018-01" db="EMBL/GenBank/DDBJ databases">
        <title>Deinococcus koreensis sp. nov., a radiation-resistant bacterium isolated from river water.</title>
        <authorList>
            <person name="Choi A."/>
        </authorList>
    </citation>
    <scope>NUCLEOTIDE SEQUENCE [LARGE SCALE GENOMIC DNA]</scope>
    <source>
        <strain evidence="2 3">SJW1-2</strain>
    </source>
</reference>
<feature type="domain" description="N-acetyltransferase" evidence="1">
    <location>
        <begin position="13"/>
        <end position="179"/>
    </location>
</feature>